<feature type="coiled-coil region" evidence="1">
    <location>
        <begin position="57"/>
        <end position="91"/>
    </location>
</feature>
<dbReference type="Proteomes" id="UP000002630">
    <property type="component" value="Linkage Group LG13"/>
</dbReference>
<dbReference type="EMBL" id="FN648741">
    <property type="protein sequence ID" value="CBN77381.1"/>
    <property type="molecule type" value="Genomic_DNA"/>
</dbReference>
<sequence>MQKVGVTHNYKHNGHREGNIERERREERCHTQGIKTNTKARAPTGLERLAGLLAATKENASAEISKLDSQVQALEIERRTLEAALETCRDEFGDVKTLVEQFRLENPRKWRVEERDDWRALLDSMQADRTALQRQNDRLEGELTRCITALLSIFPSSSPFPRSGRAKGGDANGTAAGGGDKKGTDDGDHPPELTHRNISSGSDGRRPVSSRGIAAVDLEWVGSLAEEFNVVLEGVVAEGDDGDAGRGSGAGSPNGGGDAASECLRLRVQLDELKHESDTARVALESQVFEQEQELTKLRREVSRSDGKGSSRRGVGEVAAAERGGVSFAGVFRWWRHDRSRAAADGAGARGAVAGAVTVV</sequence>
<evidence type="ECO:0000313" key="3">
    <source>
        <dbReference type="EMBL" id="CBN77381.1"/>
    </source>
</evidence>
<keyword evidence="4" id="KW-1185">Reference proteome</keyword>
<evidence type="ECO:0000256" key="1">
    <source>
        <dbReference type="SAM" id="Coils"/>
    </source>
</evidence>
<feature type="region of interest" description="Disordered" evidence="2">
    <location>
        <begin position="240"/>
        <end position="259"/>
    </location>
</feature>
<feature type="compositionally biased region" description="Basic and acidic residues" evidence="2">
    <location>
        <begin position="15"/>
        <end position="29"/>
    </location>
</feature>
<evidence type="ECO:0000313" key="4">
    <source>
        <dbReference type="Proteomes" id="UP000002630"/>
    </source>
</evidence>
<accession>D8LPS6</accession>
<protein>
    <submittedName>
        <fullName evidence="3">Uncharacterized protein</fullName>
    </submittedName>
</protein>
<dbReference type="OrthoDB" id="205815at2759"/>
<keyword evidence="1" id="KW-0175">Coiled coil</keyword>
<feature type="compositionally biased region" description="Basic and acidic residues" evidence="2">
    <location>
        <begin position="179"/>
        <end position="195"/>
    </location>
</feature>
<feature type="region of interest" description="Disordered" evidence="2">
    <location>
        <begin position="1"/>
        <end position="29"/>
    </location>
</feature>
<gene>
    <name evidence="3" type="ORF">Esi_0053_0073</name>
</gene>
<feature type="compositionally biased region" description="Gly residues" evidence="2">
    <location>
        <begin position="245"/>
        <end position="258"/>
    </location>
</feature>
<proteinExistence type="predicted"/>
<feature type="region of interest" description="Disordered" evidence="2">
    <location>
        <begin position="158"/>
        <end position="209"/>
    </location>
</feature>
<dbReference type="InParanoid" id="D8LPS6"/>
<organism evidence="3 4">
    <name type="scientific">Ectocarpus siliculosus</name>
    <name type="common">Brown alga</name>
    <name type="synonym">Conferva siliculosa</name>
    <dbReference type="NCBI Taxonomy" id="2880"/>
    <lineage>
        <taxon>Eukaryota</taxon>
        <taxon>Sar</taxon>
        <taxon>Stramenopiles</taxon>
        <taxon>Ochrophyta</taxon>
        <taxon>PX clade</taxon>
        <taxon>Phaeophyceae</taxon>
        <taxon>Ectocarpales</taxon>
        <taxon>Ectocarpaceae</taxon>
        <taxon>Ectocarpus</taxon>
    </lineage>
</organism>
<dbReference type="AlphaFoldDB" id="D8LPS6"/>
<name>D8LPS6_ECTSI</name>
<feature type="coiled-coil region" evidence="1">
    <location>
        <begin position="115"/>
        <end position="142"/>
    </location>
</feature>
<evidence type="ECO:0000256" key="2">
    <source>
        <dbReference type="SAM" id="MobiDB-lite"/>
    </source>
</evidence>
<dbReference type="EMBL" id="FN649738">
    <property type="protein sequence ID" value="CBN77381.1"/>
    <property type="molecule type" value="Genomic_DNA"/>
</dbReference>
<reference evidence="3 4" key="1">
    <citation type="journal article" date="2010" name="Nature">
        <title>The Ectocarpus genome and the independent evolution of multicellularity in brown algae.</title>
        <authorList>
            <person name="Cock J.M."/>
            <person name="Sterck L."/>
            <person name="Rouze P."/>
            <person name="Scornet D."/>
            <person name="Allen A.E."/>
            <person name="Amoutzias G."/>
            <person name="Anthouard V."/>
            <person name="Artiguenave F."/>
            <person name="Aury J.M."/>
            <person name="Badger J.H."/>
            <person name="Beszteri B."/>
            <person name="Billiau K."/>
            <person name="Bonnet E."/>
            <person name="Bothwell J.H."/>
            <person name="Bowler C."/>
            <person name="Boyen C."/>
            <person name="Brownlee C."/>
            <person name="Carrano C.J."/>
            <person name="Charrier B."/>
            <person name="Cho G.Y."/>
            <person name="Coelho S.M."/>
            <person name="Collen J."/>
            <person name="Corre E."/>
            <person name="Da Silva C."/>
            <person name="Delage L."/>
            <person name="Delaroque N."/>
            <person name="Dittami S.M."/>
            <person name="Doulbeau S."/>
            <person name="Elias M."/>
            <person name="Farnham G."/>
            <person name="Gachon C.M."/>
            <person name="Gschloessl B."/>
            <person name="Heesch S."/>
            <person name="Jabbari K."/>
            <person name="Jubin C."/>
            <person name="Kawai H."/>
            <person name="Kimura K."/>
            <person name="Kloareg B."/>
            <person name="Kupper F.C."/>
            <person name="Lang D."/>
            <person name="Le Bail A."/>
            <person name="Leblanc C."/>
            <person name="Lerouge P."/>
            <person name="Lohr M."/>
            <person name="Lopez P.J."/>
            <person name="Martens C."/>
            <person name="Maumus F."/>
            <person name="Michel G."/>
            <person name="Miranda-Saavedra D."/>
            <person name="Morales J."/>
            <person name="Moreau H."/>
            <person name="Motomura T."/>
            <person name="Nagasato C."/>
            <person name="Napoli C.A."/>
            <person name="Nelson D.R."/>
            <person name="Nyvall-Collen P."/>
            <person name="Peters A.F."/>
            <person name="Pommier C."/>
            <person name="Potin P."/>
            <person name="Poulain J."/>
            <person name="Quesneville H."/>
            <person name="Read B."/>
            <person name="Rensing S.A."/>
            <person name="Ritter A."/>
            <person name="Rousvoal S."/>
            <person name="Samanta M."/>
            <person name="Samson G."/>
            <person name="Schroeder D.C."/>
            <person name="Segurens B."/>
            <person name="Strittmatter M."/>
            <person name="Tonon T."/>
            <person name="Tregear J.W."/>
            <person name="Valentin K."/>
            <person name="von Dassow P."/>
            <person name="Yamagishi T."/>
            <person name="Van de Peer Y."/>
            <person name="Wincker P."/>
        </authorList>
    </citation>
    <scope>NUCLEOTIDE SEQUENCE [LARGE SCALE GENOMIC DNA]</scope>
    <source>
        <strain evidence="4">Ec32 / CCAP1310/4</strain>
    </source>
</reference>